<dbReference type="HOGENOM" id="CLU_1552612_0_0_9"/>
<dbReference type="AlphaFoldDB" id="A0A0E2HGD2"/>
<reference evidence="2 3" key="1">
    <citation type="submission" date="2013-01" db="EMBL/GenBank/DDBJ databases">
        <title>The Genome Sequence of Clostridium clostridioforme 90A8.</title>
        <authorList>
            <consortium name="The Broad Institute Genome Sequencing Platform"/>
            <person name="Earl A."/>
            <person name="Ward D."/>
            <person name="Feldgarden M."/>
            <person name="Gevers D."/>
            <person name="Courvalin P."/>
            <person name="Lambert T."/>
            <person name="Walker B."/>
            <person name="Young S.K."/>
            <person name="Zeng Q."/>
            <person name="Gargeya S."/>
            <person name="Fitzgerald M."/>
            <person name="Haas B."/>
            <person name="Abouelleil A."/>
            <person name="Alvarado L."/>
            <person name="Arachchi H.M."/>
            <person name="Berlin A.M."/>
            <person name="Chapman S.B."/>
            <person name="Dewar J."/>
            <person name="Goldberg J."/>
            <person name="Griggs A."/>
            <person name="Gujja S."/>
            <person name="Hansen M."/>
            <person name="Howarth C."/>
            <person name="Imamovic A."/>
            <person name="Larimer J."/>
            <person name="McCowan C."/>
            <person name="Murphy C."/>
            <person name="Neiman D."/>
            <person name="Pearson M."/>
            <person name="Priest M."/>
            <person name="Roberts A."/>
            <person name="Saif S."/>
            <person name="Shea T."/>
            <person name="Sisk P."/>
            <person name="Sykes S."/>
            <person name="Wortman J."/>
            <person name="Nusbaum C."/>
            <person name="Birren B."/>
        </authorList>
    </citation>
    <scope>NUCLEOTIDE SEQUENCE [LARGE SCALE GENOMIC DNA]</scope>
    <source>
        <strain evidence="2 3">90A8</strain>
    </source>
</reference>
<feature type="signal peptide" evidence="1">
    <location>
        <begin position="1"/>
        <end position="23"/>
    </location>
</feature>
<evidence type="ECO:0000256" key="1">
    <source>
        <dbReference type="SAM" id="SignalP"/>
    </source>
</evidence>
<proteinExistence type="predicted"/>
<keyword evidence="1" id="KW-0732">Signal</keyword>
<gene>
    <name evidence="2" type="ORF">HMPREF1090_00601</name>
</gene>
<dbReference type="RefSeq" id="WP_002586713.1">
    <property type="nucleotide sequence ID" value="NZ_KB850987.1"/>
</dbReference>
<feature type="chain" id="PRO_5039517338" description="DUF5626 domain-containing protein" evidence="1">
    <location>
        <begin position="24"/>
        <end position="172"/>
    </location>
</feature>
<organism evidence="2 3">
    <name type="scientific">[Clostridium] clostridioforme 90A8</name>
    <dbReference type="NCBI Taxonomy" id="999408"/>
    <lineage>
        <taxon>Bacteria</taxon>
        <taxon>Bacillati</taxon>
        <taxon>Bacillota</taxon>
        <taxon>Clostridia</taxon>
        <taxon>Lachnospirales</taxon>
        <taxon>Lachnospiraceae</taxon>
        <taxon>Enterocloster</taxon>
    </lineage>
</organism>
<dbReference type="EMBL" id="AGYR01000005">
    <property type="protein sequence ID" value="ENZ19217.1"/>
    <property type="molecule type" value="Genomic_DNA"/>
</dbReference>
<protein>
    <recommendedName>
        <fullName evidence="4">DUF5626 domain-containing protein</fullName>
    </recommendedName>
</protein>
<accession>A0A0E2HGD2</accession>
<sequence>MRIKLKEGIIMAMALSLCMPLHAAAAQGGYTESFQEENKDTEAICIIDMTEKVYNSLTRMPSVVDGKTQVMAFSVENLKSNSYVDGYDYGKSLNPGTRQTYYVVCTARSSGTTADVGLAYYNSQGKYIINSKTSLSGYDSYGTVSATPTFKNYGYVKNTGSAKLTASYVYMK</sequence>
<evidence type="ECO:0008006" key="4">
    <source>
        <dbReference type="Google" id="ProtNLM"/>
    </source>
</evidence>
<evidence type="ECO:0000313" key="2">
    <source>
        <dbReference type="EMBL" id="ENZ19217.1"/>
    </source>
</evidence>
<name>A0A0E2HGD2_9FIRM</name>
<comment type="caution">
    <text evidence="2">The sequence shown here is derived from an EMBL/GenBank/DDBJ whole genome shotgun (WGS) entry which is preliminary data.</text>
</comment>
<dbReference type="Proteomes" id="UP000013085">
    <property type="component" value="Unassembled WGS sequence"/>
</dbReference>
<evidence type="ECO:0000313" key="3">
    <source>
        <dbReference type="Proteomes" id="UP000013085"/>
    </source>
</evidence>